<evidence type="ECO:0000313" key="1">
    <source>
        <dbReference type="EMBL" id="MDV3662798.1"/>
    </source>
</evidence>
<dbReference type="Proteomes" id="UP001189000">
    <property type="component" value="Unassembled WGS sequence"/>
</dbReference>
<evidence type="ECO:0000313" key="2">
    <source>
        <dbReference type="Proteomes" id="UP001189000"/>
    </source>
</evidence>
<reference evidence="1" key="1">
    <citation type="submission" date="2023-02" db="EMBL/GenBank/DDBJ databases">
        <title>Elizabethkingia anophelis draft genomes.</title>
        <authorList>
            <person name="Nicholson A.C."/>
            <person name="Whitney A.M."/>
            <person name="Humrighouse B.W."/>
            <person name="Villarma A."/>
            <person name="Bell M."/>
            <person name="Mcquiston J."/>
        </authorList>
    </citation>
    <scope>NUCLEOTIDE SEQUENCE</scope>
    <source>
        <strain evidence="1">B4955</strain>
    </source>
</reference>
<sequence>MNTYWEDRFISLLNKNPKTSLEVGEMEYAREQFEIELRKETEKLLEEIKSKGLIITNIWDLVNTKKSYPVAIESLTNHLSYPYHHKNKEGIIRALGIKGAGIKTISALLVEYPNCSNKYISDAIILSIFNIIKLNNVKKLFDQTNENDTLLRDILHVFINNKKITINQFYHFFIENFTDRFIIQTSK</sequence>
<name>A0AAE4T4X3_9FLAO</name>
<organism evidence="1 2">
    <name type="scientific">Elizabethkingia anophelis</name>
    <dbReference type="NCBI Taxonomy" id="1117645"/>
    <lineage>
        <taxon>Bacteria</taxon>
        <taxon>Pseudomonadati</taxon>
        <taxon>Bacteroidota</taxon>
        <taxon>Flavobacteriia</taxon>
        <taxon>Flavobacteriales</taxon>
        <taxon>Weeksellaceae</taxon>
        <taxon>Elizabethkingia</taxon>
    </lineage>
</organism>
<dbReference type="EMBL" id="NWGY01000002">
    <property type="protein sequence ID" value="MDV3662798.1"/>
    <property type="molecule type" value="Genomic_DNA"/>
</dbReference>
<protein>
    <submittedName>
        <fullName evidence="1">Uncharacterized protein</fullName>
    </submittedName>
</protein>
<proteinExistence type="predicted"/>
<comment type="caution">
    <text evidence="1">The sequence shown here is derived from an EMBL/GenBank/DDBJ whole genome shotgun (WGS) entry which is preliminary data.</text>
</comment>
<gene>
    <name evidence="1" type="ORF">CMU51_01845</name>
</gene>
<accession>A0AAE4T4X3</accession>
<dbReference type="AlphaFoldDB" id="A0AAE4T4X3"/>